<evidence type="ECO:0000256" key="1">
    <source>
        <dbReference type="SAM" id="SignalP"/>
    </source>
</evidence>
<keyword evidence="6" id="KW-1185">Reference proteome</keyword>
<comment type="caution">
    <text evidence="4">The sequence shown here is derived from an EMBL/GenBank/DDBJ whole genome shotgun (WGS) entry which is preliminary data.</text>
</comment>
<dbReference type="OrthoDB" id="9977941at2759"/>
<dbReference type="SUPFAM" id="SSF63829">
    <property type="entry name" value="Calcium-dependent phosphotriesterase"/>
    <property type="match status" value="1"/>
</dbReference>
<dbReference type="InterPro" id="IPR052998">
    <property type="entry name" value="Hetero-Diels-Alderase-like"/>
</dbReference>
<dbReference type="Gene3D" id="2.120.10.30">
    <property type="entry name" value="TolB, C-terminal domain"/>
    <property type="match status" value="1"/>
</dbReference>
<feature type="chain" id="PRO_5044691067" evidence="1">
    <location>
        <begin position="22"/>
        <end position="322"/>
    </location>
</feature>
<sequence>MLSSLFLSLLAFPCAVAPLKAVPEIIYQATYNGSWLENLAVTSCNKILATRLDVAELWLIDPDNKAAVVKLHSFPNANGVTGITEIRKNVFAMAVMTIDLATATVAPNSSFIWTVDISDEKDPIITLLKSISDISFANGLTTWDNNTFLISDSVQGAVYSMDSRTGAHRMVVQDATMAPAVNSAANIGINGIKRFGNYMYYTCSTKGLFARVPLMHFQGIITATGPVEILASGVFMDDFTITSDGTAFIAGNFNQDLFELPLGGQLSIFAGASTSLDVAGCTSVGLSKDRRELFVATSGASANPVNGTVIEPAKILKFILGK</sequence>
<protein>
    <submittedName>
        <fullName evidence="4">Uncharacterized protein</fullName>
    </submittedName>
</protein>
<dbReference type="Proteomes" id="UP000490939">
    <property type="component" value="Unassembled WGS sequence"/>
</dbReference>
<evidence type="ECO:0000313" key="6">
    <source>
        <dbReference type="Proteomes" id="UP000490939"/>
    </source>
</evidence>
<dbReference type="InterPro" id="IPR011042">
    <property type="entry name" value="6-blade_b-propeller_TolB-like"/>
</dbReference>
<gene>
    <name evidence="2" type="ORF">BLS_006963</name>
    <name evidence="3" type="ORF">EG327_008556</name>
    <name evidence="4" type="ORF">EG328_000499</name>
</gene>
<evidence type="ECO:0000313" key="2">
    <source>
        <dbReference type="EMBL" id="KAE9966477.1"/>
    </source>
</evidence>
<evidence type="ECO:0000313" key="4">
    <source>
        <dbReference type="EMBL" id="KAE9980004.1"/>
    </source>
</evidence>
<name>A0A8H3YZW0_VENIN</name>
<dbReference type="EMBL" id="WNWQ01000527">
    <property type="protein sequence ID" value="KAE9966477.1"/>
    <property type="molecule type" value="Genomic_DNA"/>
</dbReference>
<organism evidence="4 5">
    <name type="scientific">Venturia inaequalis</name>
    <name type="common">Apple scab fungus</name>
    <dbReference type="NCBI Taxonomy" id="5025"/>
    <lineage>
        <taxon>Eukaryota</taxon>
        <taxon>Fungi</taxon>
        <taxon>Dikarya</taxon>
        <taxon>Ascomycota</taxon>
        <taxon>Pezizomycotina</taxon>
        <taxon>Dothideomycetes</taxon>
        <taxon>Pleosporomycetidae</taxon>
        <taxon>Venturiales</taxon>
        <taxon>Venturiaceae</taxon>
        <taxon>Venturia</taxon>
    </lineage>
</organism>
<dbReference type="Proteomes" id="UP000433883">
    <property type="component" value="Unassembled WGS sequence"/>
</dbReference>
<dbReference type="AlphaFoldDB" id="A0A8H3YZW0"/>
<keyword evidence="1" id="KW-0732">Signal</keyword>
<accession>A0A8H3YZW0</accession>
<reference evidence="4 5" key="1">
    <citation type="submission" date="2018-12" db="EMBL/GenBank/DDBJ databases">
        <title>Venturia inaequalis Genome Resource.</title>
        <authorList>
            <person name="Lichtner F.J."/>
        </authorList>
    </citation>
    <scope>NUCLEOTIDE SEQUENCE [LARGE SCALE GENOMIC DNA]</scope>
    <source>
        <strain evidence="4 5">120213</strain>
        <strain evidence="2">Bline_iso_100314</strain>
        <strain evidence="3 6">DMI_063113</strain>
    </source>
</reference>
<dbReference type="EMBL" id="WNWS01000109">
    <property type="protein sequence ID" value="KAE9980004.1"/>
    <property type="molecule type" value="Genomic_DNA"/>
</dbReference>
<dbReference type="EMBL" id="WNWR01000538">
    <property type="protein sequence ID" value="KAE9975092.1"/>
    <property type="molecule type" value="Genomic_DNA"/>
</dbReference>
<dbReference type="PANTHER" id="PTHR42060">
    <property type="entry name" value="NHL REPEAT-CONTAINING PROTEIN-RELATED"/>
    <property type="match status" value="1"/>
</dbReference>
<proteinExistence type="predicted"/>
<dbReference type="Proteomes" id="UP000447873">
    <property type="component" value="Unassembled WGS sequence"/>
</dbReference>
<evidence type="ECO:0000313" key="3">
    <source>
        <dbReference type="EMBL" id="KAE9975092.1"/>
    </source>
</evidence>
<dbReference type="PANTHER" id="PTHR42060:SF1">
    <property type="entry name" value="NHL REPEAT-CONTAINING PROTEIN"/>
    <property type="match status" value="1"/>
</dbReference>
<feature type="signal peptide" evidence="1">
    <location>
        <begin position="1"/>
        <end position="21"/>
    </location>
</feature>
<evidence type="ECO:0000313" key="5">
    <source>
        <dbReference type="Proteomes" id="UP000447873"/>
    </source>
</evidence>